<dbReference type="EMBL" id="JASAOG010000105">
    <property type="protein sequence ID" value="KAK0051324.1"/>
    <property type="molecule type" value="Genomic_DNA"/>
</dbReference>
<name>A0AAD8BCG0_BIOPF</name>
<protein>
    <submittedName>
        <fullName evidence="1">Uncharacterized protein</fullName>
    </submittedName>
</protein>
<comment type="caution">
    <text evidence="1">The sequence shown here is derived from an EMBL/GenBank/DDBJ whole genome shotgun (WGS) entry which is preliminary data.</text>
</comment>
<reference evidence="1" key="2">
    <citation type="submission" date="2023-04" db="EMBL/GenBank/DDBJ databases">
        <authorList>
            <person name="Bu L."/>
            <person name="Lu L."/>
            <person name="Laidemitt M.R."/>
            <person name="Zhang S.M."/>
            <person name="Mutuku M."/>
            <person name="Mkoji G."/>
            <person name="Steinauer M."/>
            <person name="Loker E.S."/>
        </authorList>
    </citation>
    <scope>NUCLEOTIDE SEQUENCE</scope>
    <source>
        <strain evidence="1">KasaAsao</strain>
        <tissue evidence="1">Whole Snail</tissue>
    </source>
</reference>
<dbReference type="AlphaFoldDB" id="A0AAD8BCG0"/>
<evidence type="ECO:0000313" key="1">
    <source>
        <dbReference type="EMBL" id="KAK0051324.1"/>
    </source>
</evidence>
<reference evidence="1" key="1">
    <citation type="journal article" date="2023" name="PLoS Negl. Trop. Dis.">
        <title>A genome sequence for Biomphalaria pfeifferi, the major vector snail for the human-infecting parasite Schistosoma mansoni.</title>
        <authorList>
            <person name="Bu L."/>
            <person name="Lu L."/>
            <person name="Laidemitt M.R."/>
            <person name="Zhang S.M."/>
            <person name="Mutuku M."/>
            <person name="Mkoji G."/>
            <person name="Steinauer M."/>
            <person name="Loker E.S."/>
        </authorList>
    </citation>
    <scope>NUCLEOTIDE SEQUENCE</scope>
    <source>
        <strain evidence="1">KasaAsao</strain>
    </source>
</reference>
<keyword evidence="2" id="KW-1185">Reference proteome</keyword>
<dbReference type="Proteomes" id="UP001233172">
    <property type="component" value="Unassembled WGS sequence"/>
</dbReference>
<gene>
    <name evidence="1" type="ORF">Bpfe_019270</name>
</gene>
<proteinExistence type="predicted"/>
<sequence>MGNKFGMQQFESTLIIFYLSDSVPASTARADSVCYRNKALSPSSPNGDNSRWMRSRQRVLSLMNTHSQLFLTIVVPLSKHFEILGYS</sequence>
<accession>A0AAD8BCG0</accession>
<evidence type="ECO:0000313" key="2">
    <source>
        <dbReference type="Proteomes" id="UP001233172"/>
    </source>
</evidence>
<organism evidence="1 2">
    <name type="scientific">Biomphalaria pfeifferi</name>
    <name type="common">Bloodfluke planorb</name>
    <name type="synonym">Freshwater snail</name>
    <dbReference type="NCBI Taxonomy" id="112525"/>
    <lineage>
        <taxon>Eukaryota</taxon>
        <taxon>Metazoa</taxon>
        <taxon>Spiralia</taxon>
        <taxon>Lophotrochozoa</taxon>
        <taxon>Mollusca</taxon>
        <taxon>Gastropoda</taxon>
        <taxon>Heterobranchia</taxon>
        <taxon>Euthyneura</taxon>
        <taxon>Panpulmonata</taxon>
        <taxon>Hygrophila</taxon>
        <taxon>Lymnaeoidea</taxon>
        <taxon>Planorbidae</taxon>
        <taxon>Biomphalaria</taxon>
    </lineage>
</organism>